<sequence length="348" mass="38714">MDLRGFRLVVRLIGRPRKQKSLGSVCKVLVPCLSLQNMSTAVRTETLNQNMQLRLSDKPPPTRALTGSPLVGGGGYSAACSAAMLASSPTRPEESTPAGHRGVSSSSSSSALRENPLTVLLAWMNAKDAHLQHYHSFYLDLGFDVLTVRTLPLQLAFPASGAQVVAKRLLEFLVNHPNYSRLVVHGFSVGGYQFGEVLVRIHKEGDRYADVVPRFKAQVYDSLVDYQGIPKGFPTAVTKSQVMRKVLELMIRFQRILLYPVSTVHWKASSRAFHDNLLTCPALMINSKSDQVASVETNLLVANKWRTKGTDVTFCTFNDSKHVQHMGRYPDLYCNEILRLFRKVQLIA</sequence>
<dbReference type="Gene3D" id="3.40.50.1820">
    <property type="entry name" value="alpha/beta hydrolase"/>
    <property type="match status" value="1"/>
</dbReference>
<dbReference type="SUPFAM" id="SSF53474">
    <property type="entry name" value="alpha/beta-Hydrolases"/>
    <property type="match status" value="1"/>
</dbReference>
<name>G3MRT1_AMBMU</name>
<organism evidence="2">
    <name type="scientific">Amblyomma maculatum</name>
    <name type="common">Gulf Coast tick</name>
    <dbReference type="NCBI Taxonomy" id="34609"/>
    <lineage>
        <taxon>Eukaryota</taxon>
        <taxon>Metazoa</taxon>
        <taxon>Ecdysozoa</taxon>
        <taxon>Arthropoda</taxon>
        <taxon>Chelicerata</taxon>
        <taxon>Arachnida</taxon>
        <taxon>Acari</taxon>
        <taxon>Parasitiformes</taxon>
        <taxon>Ixodida</taxon>
        <taxon>Ixodoidea</taxon>
        <taxon>Ixodidae</taxon>
        <taxon>Amblyomminae</taxon>
        <taxon>Amblyomma</taxon>
    </lineage>
</organism>
<evidence type="ECO:0000313" key="2">
    <source>
        <dbReference type="EMBL" id="AEO36199.1"/>
    </source>
</evidence>
<dbReference type="InterPro" id="IPR008547">
    <property type="entry name" value="DUF829_TMEM53"/>
</dbReference>
<dbReference type="AlphaFoldDB" id="G3MRT1"/>
<protein>
    <recommendedName>
        <fullName evidence="3">DUF676 domain-containing protein</fullName>
    </recommendedName>
</protein>
<feature type="region of interest" description="Disordered" evidence="1">
    <location>
        <begin position="87"/>
        <end position="110"/>
    </location>
</feature>
<dbReference type="Pfam" id="PF05705">
    <property type="entry name" value="DUF829"/>
    <property type="match status" value="1"/>
</dbReference>
<dbReference type="EMBL" id="JO844582">
    <property type="protein sequence ID" value="AEO36199.1"/>
    <property type="molecule type" value="mRNA"/>
</dbReference>
<proteinExistence type="evidence at transcript level"/>
<evidence type="ECO:0008006" key="3">
    <source>
        <dbReference type="Google" id="ProtNLM"/>
    </source>
</evidence>
<dbReference type="InterPro" id="IPR029058">
    <property type="entry name" value="AB_hydrolase_fold"/>
</dbReference>
<evidence type="ECO:0000256" key="1">
    <source>
        <dbReference type="SAM" id="MobiDB-lite"/>
    </source>
</evidence>
<dbReference type="PANTHER" id="PTHR20908">
    <property type="entry name" value="LD15586P"/>
    <property type="match status" value="1"/>
</dbReference>
<reference evidence="2" key="1">
    <citation type="journal article" date="2011" name="PLoS ONE">
        <title>A deep insight into the sialotranscriptome of the gulf coast tick, Amblyomma maculatum.</title>
        <authorList>
            <person name="Karim S."/>
            <person name="Singh P."/>
            <person name="Ribeiro J.M."/>
        </authorList>
    </citation>
    <scope>NUCLEOTIDE SEQUENCE</scope>
    <source>
        <tissue evidence="2">Salivary gland</tissue>
    </source>
</reference>
<dbReference type="GO" id="GO:0017171">
    <property type="term" value="F:serine hydrolase activity"/>
    <property type="evidence" value="ECO:0007669"/>
    <property type="project" value="TreeGrafter"/>
</dbReference>
<dbReference type="PANTHER" id="PTHR20908:SF1">
    <property type="entry name" value="LD15586P"/>
    <property type="match status" value="1"/>
</dbReference>
<accession>G3MRT1</accession>